<evidence type="ECO:0000256" key="1">
    <source>
        <dbReference type="SAM" id="SignalP"/>
    </source>
</evidence>
<sequence>MPARLSAARSRGRHVRFLLLMAGLASTGHALAQGPACRVLTEEHGLWPLPGCEVVDGAPRIAADVLPDLPYDADGLAAVYAADSFHYVTRAGRTQAVLTWDSGPDYVEEGLLRGRIGPRVGYFTPALEQAFPATFDFAWPFADGIAQVCEGCRPGTPDGEGHTPVEGGHWFHINRQGIRVPEPPTP</sequence>
<feature type="chain" id="PRO_5046205576" evidence="1">
    <location>
        <begin position="33"/>
        <end position="186"/>
    </location>
</feature>
<dbReference type="RefSeq" id="WP_259205800.1">
    <property type="nucleotide sequence ID" value="NZ_JBHGCJ010000001.1"/>
</dbReference>
<organism evidence="2 3">
    <name type="scientific">Stenotrophomonas nematodicola</name>
    <dbReference type="NCBI Taxonomy" id="2656746"/>
    <lineage>
        <taxon>Bacteria</taxon>
        <taxon>Pseudomonadati</taxon>
        <taxon>Pseudomonadota</taxon>
        <taxon>Gammaproteobacteria</taxon>
        <taxon>Lysobacterales</taxon>
        <taxon>Lysobacteraceae</taxon>
        <taxon>Stenotrophomonas</taxon>
    </lineage>
</organism>
<evidence type="ECO:0000313" key="3">
    <source>
        <dbReference type="Proteomes" id="UP001605261"/>
    </source>
</evidence>
<proteinExistence type="predicted"/>
<comment type="caution">
    <text evidence="2">The sequence shown here is derived from an EMBL/GenBank/DDBJ whole genome shotgun (WGS) entry which is preliminary data.</text>
</comment>
<feature type="signal peptide" evidence="1">
    <location>
        <begin position="1"/>
        <end position="32"/>
    </location>
</feature>
<reference evidence="2 3" key="1">
    <citation type="submission" date="2024-09" db="EMBL/GenBank/DDBJ databases">
        <authorList>
            <consortium name="All-Russian atlas of soil microorganisms"/>
            <consortium name="as a basis for the search for new antimicrobial producers and enzymes with unique properties"/>
            <person name="Sokolova E.A."/>
            <person name="Voronina E.N."/>
        </authorList>
    </citation>
    <scope>NUCLEOTIDE SEQUENCE [LARGE SCALE GENOMIC DNA]</scope>
    <source>
        <strain evidence="2 3">AF-22b-331.1</strain>
    </source>
</reference>
<keyword evidence="3" id="KW-1185">Reference proteome</keyword>
<gene>
    <name evidence="2" type="ORF">ACEU0G_001328</name>
</gene>
<accession>A0ABW7CSU9</accession>
<evidence type="ECO:0000313" key="2">
    <source>
        <dbReference type="EMBL" id="MFG6107859.1"/>
    </source>
</evidence>
<dbReference type="EMBL" id="JBHGCJ010000001">
    <property type="protein sequence ID" value="MFG6107859.1"/>
    <property type="molecule type" value="Genomic_DNA"/>
</dbReference>
<name>A0ABW7CSU9_9GAMM</name>
<protein>
    <submittedName>
        <fullName evidence="2">WG repeat-containing protein</fullName>
    </submittedName>
</protein>
<dbReference type="Proteomes" id="UP001605261">
    <property type="component" value="Unassembled WGS sequence"/>
</dbReference>
<keyword evidence="1" id="KW-0732">Signal</keyword>